<dbReference type="AlphaFoldDB" id="A0A0H5QR95"/>
<evidence type="ECO:0000313" key="1">
    <source>
        <dbReference type="EMBL" id="CRZ04132.1"/>
    </source>
</evidence>
<name>A0A0H5QR95_9EUKA</name>
<accession>A0A0H5QR95</accession>
<feature type="non-terminal residue" evidence="1">
    <location>
        <position position="1"/>
    </location>
</feature>
<protein>
    <recommendedName>
        <fullName evidence="2">Dynein heavy chain linker domain-containing protein</fullName>
    </recommendedName>
</protein>
<organism evidence="1">
    <name type="scientific">Spongospora subterranea</name>
    <dbReference type="NCBI Taxonomy" id="70186"/>
    <lineage>
        <taxon>Eukaryota</taxon>
        <taxon>Sar</taxon>
        <taxon>Rhizaria</taxon>
        <taxon>Endomyxa</taxon>
        <taxon>Phytomyxea</taxon>
        <taxon>Plasmodiophorida</taxon>
        <taxon>Plasmodiophoridae</taxon>
        <taxon>Spongospora</taxon>
    </lineage>
</organism>
<reference evidence="1" key="1">
    <citation type="submission" date="2015-04" db="EMBL/GenBank/DDBJ databases">
        <title>The genome sequence of the plant pathogenic Rhizarian Plasmodiophora brassicae reveals insights in its biotrophic life cycle and the origin of chitin synthesis.</title>
        <authorList>
            <person name="Schwelm A."/>
            <person name="Fogelqvist J."/>
            <person name="Knaust A."/>
            <person name="Julke S."/>
            <person name="Lilja T."/>
            <person name="Dhandapani V."/>
            <person name="Bonilla-Rosso G."/>
            <person name="Karlsson M."/>
            <person name="Shevchenko A."/>
            <person name="Choi S.R."/>
            <person name="Kim H.G."/>
            <person name="Park J.Y."/>
            <person name="Lim Y.P."/>
            <person name="Ludwig-Muller J."/>
            <person name="Dixelius C."/>
        </authorList>
    </citation>
    <scope>NUCLEOTIDE SEQUENCE</scope>
    <source>
        <tissue evidence="1">Potato root galls</tissue>
    </source>
</reference>
<evidence type="ECO:0008006" key="2">
    <source>
        <dbReference type="Google" id="ProtNLM"/>
    </source>
</evidence>
<dbReference type="EMBL" id="HACM01003690">
    <property type="protein sequence ID" value="CRZ04132.1"/>
    <property type="molecule type" value="Transcribed_RNA"/>
</dbReference>
<proteinExistence type="predicted"/>
<feature type="non-terminal residue" evidence="1">
    <location>
        <position position="103"/>
    </location>
</feature>
<sequence>IPFFAKYRMWKSFILWKKHIRSTKTSKYESILQANLLILSINLREPLMKLRELLAEVSSWDLFAVDRWTTLSLADFSANQSKRLENIKQKLQNLKENVYRVVL</sequence>